<dbReference type="PROSITE" id="PS00444">
    <property type="entry name" value="POLYPRENYL_SYNTHASE_2"/>
    <property type="match status" value="1"/>
</dbReference>
<comment type="cofactor">
    <cofactor evidence="1">
        <name>Mg(2+)</name>
        <dbReference type="ChEBI" id="CHEBI:18420"/>
    </cofactor>
</comment>
<proteinExistence type="inferred from homology"/>
<keyword evidence="6" id="KW-0414">Isoprene biosynthesis</keyword>
<accession>A0A6N1XC82</accession>
<dbReference type="InterPro" id="IPR033749">
    <property type="entry name" value="Polyprenyl_synt_CS"/>
</dbReference>
<evidence type="ECO:0000256" key="5">
    <source>
        <dbReference type="ARBA" id="ARBA00022842"/>
    </source>
</evidence>
<dbReference type="RefSeq" id="WP_175506229.1">
    <property type="nucleotide sequence ID" value="NZ_CP054841.1"/>
</dbReference>
<keyword evidence="8" id="KW-0614">Plasmid</keyword>
<dbReference type="FunFam" id="1.10.600.10:FF:000001">
    <property type="entry name" value="Geranylgeranyl diphosphate synthase"/>
    <property type="match status" value="1"/>
</dbReference>
<dbReference type="Proteomes" id="UP000509579">
    <property type="component" value="Plasmid unnamed1"/>
</dbReference>
<name>A0A6N1XC82_9BURK</name>
<dbReference type="PANTHER" id="PTHR43281:SF1">
    <property type="entry name" value="FARNESYL DIPHOSPHATE SYNTHASE"/>
    <property type="match status" value="1"/>
</dbReference>
<dbReference type="InterPro" id="IPR008949">
    <property type="entry name" value="Isoprenoid_synthase_dom_sf"/>
</dbReference>
<gene>
    <name evidence="8" type="ORF">HUK68_21205</name>
</gene>
<dbReference type="KEGG" id="aant:HUK68_21205"/>
<dbReference type="PANTHER" id="PTHR43281">
    <property type="entry name" value="FARNESYL DIPHOSPHATE SYNTHASE"/>
    <property type="match status" value="1"/>
</dbReference>
<evidence type="ECO:0000256" key="2">
    <source>
        <dbReference type="ARBA" id="ARBA00006706"/>
    </source>
</evidence>
<dbReference type="InterPro" id="IPR000092">
    <property type="entry name" value="Polyprenyl_synt"/>
</dbReference>
<dbReference type="GO" id="GO:0016114">
    <property type="term" value="P:terpenoid biosynthetic process"/>
    <property type="evidence" value="ECO:0007669"/>
    <property type="project" value="UniProtKB-ARBA"/>
</dbReference>
<dbReference type="SUPFAM" id="SSF48576">
    <property type="entry name" value="Terpenoid synthases"/>
    <property type="match status" value="1"/>
</dbReference>
<sequence>MPVLLALPPCSSTAALPPGEAQARLIAALRARIDERLGQLLPAADAQENPVAAAMRYGVLAPGKRVRPLLLLLAARGFGIAPDDVLDAACALEMVHAASLFLDDLPCMDDARLRRAQPTVHVAFGEDVAMLAAVALLAGAWRITAAASALPPLVRTDMVGVLSEAVGINGLVSGQYRDLHASGPARTTPQIAQTNQQKTGALFTAAFELAGLAAGANSATREMMGEAAEALGQAFQLADDLADGEMDISALGKDCQQDIGKPTLVALVGPARTRRILAGHVRRAEALLAQAMPGDQALAQFTRSLFTAQRRAAA</sequence>
<evidence type="ECO:0000256" key="1">
    <source>
        <dbReference type="ARBA" id="ARBA00001946"/>
    </source>
</evidence>
<dbReference type="AlphaFoldDB" id="A0A6N1XC82"/>
<organism evidence="8 9">
    <name type="scientific">Comamonas antarctica</name>
    <dbReference type="NCBI Taxonomy" id="2743470"/>
    <lineage>
        <taxon>Bacteria</taxon>
        <taxon>Pseudomonadati</taxon>
        <taxon>Pseudomonadota</taxon>
        <taxon>Betaproteobacteria</taxon>
        <taxon>Burkholderiales</taxon>
        <taxon>Comamonadaceae</taxon>
        <taxon>Comamonas</taxon>
    </lineage>
</organism>
<comment type="similarity">
    <text evidence="2 7">Belongs to the FPP/GGPP synthase family.</text>
</comment>
<dbReference type="GO" id="GO:0046872">
    <property type="term" value="F:metal ion binding"/>
    <property type="evidence" value="ECO:0007669"/>
    <property type="project" value="UniProtKB-KW"/>
</dbReference>
<dbReference type="SFLD" id="SFLDG01017">
    <property type="entry name" value="Polyprenyl_Transferase_Like"/>
    <property type="match status" value="1"/>
</dbReference>
<evidence type="ECO:0000313" key="8">
    <source>
        <dbReference type="EMBL" id="QKV55440.1"/>
    </source>
</evidence>
<dbReference type="Gene3D" id="1.10.600.10">
    <property type="entry name" value="Farnesyl Diphosphate Synthase"/>
    <property type="match status" value="1"/>
</dbReference>
<dbReference type="GO" id="GO:0004659">
    <property type="term" value="F:prenyltransferase activity"/>
    <property type="evidence" value="ECO:0007669"/>
    <property type="project" value="InterPro"/>
</dbReference>
<evidence type="ECO:0000256" key="3">
    <source>
        <dbReference type="ARBA" id="ARBA00022679"/>
    </source>
</evidence>
<reference evidence="8 9" key="1">
    <citation type="submission" date="2020-06" db="EMBL/GenBank/DDBJ databases">
        <title>Acidovorax antarctica sp. nov., isolated from Corinth ice sheet soil, Antarctic Fields Peninsula.</title>
        <authorList>
            <person name="Xu Q."/>
            <person name="Peng F."/>
        </authorList>
    </citation>
    <scope>NUCLEOTIDE SEQUENCE [LARGE SCALE GENOMIC DNA]</scope>
    <source>
        <strain evidence="8 9">16-35-5</strain>
        <plasmid evidence="8 9">unnamed1</plasmid>
    </source>
</reference>
<protein>
    <submittedName>
        <fullName evidence="8">Polyprenyl synthetase family protein</fullName>
    </submittedName>
</protein>
<keyword evidence="3 7" id="KW-0808">Transferase</keyword>
<evidence type="ECO:0000256" key="6">
    <source>
        <dbReference type="ARBA" id="ARBA00023229"/>
    </source>
</evidence>
<dbReference type="EMBL" id="CP054841">
    <property type="protein sequence ID" value="QKV55440.1"/>
    <property type="molecule type" value="Genomic_DNA"/>
</dbReference>
<evidence type="ECO:0000256" key="4">
    <source>
        <dbReference type="ARBA" id="ARBA00022723"/>
    </source>
</evidence>
<evidence type="ECO:0000256" key="7">
    <source>
        <dbReference type="RuleBase" id="RU004466"/>
    </source>
</evidence>
<dbReference type="SFLD" id="SFLDS00005">
    <property type="entry name" value="Isoprenoid_Synthase_Type_I"/>
    <property type="match status" value="1"/>
</dbReference>
<dbReference type="Pfam" id="PF00348">
    <property type="entry name" value="polyprenyl_synt"/>
    <property type="match status" value="1"/>
</dbReference>
<keyword evidence="9" id="KW-1185">Reference proteome</keyword>
<keyword evidence="5" id="KW-0460">Magnesium</keyword>
<keyword evidence="4" id="KW-0479">Metal-binding</keyword>
<evidence type="ECO:0000313" key="9">
    <source>
        <dbReference type="Proteomes" id="UP000509579"/>
    </source>
</evidence>
<geneLocation type="plasmid" evidence="8 9">
    <name>unnamed1</name>
</geneLocation>